<name>A0A343TK04_9EURY</name>
<dbReference type="InterPro" id="IPR009057">
    <property type="entry name" value="Homeodomain-like_sf"/>
</dbReference>
<keyword evidence="3" id="KW-0804">Transcription</keyword>
<dbReference type="AlphaFoldDB" id="A0A343TK04"/>
<proteinExistence type="predicted"/>
<dbReference type="GeneID" id="37878154"/>
<dbReference type="OrthoDB" id="135877at2157"/>
<dbReference type="InterPro" id="IPR001647">
    <property type="entry name" value="HTH_TetR"/>
</dbReference>
<dbReference type="RefSeq" id="WP_119817994.1">
    <property type="nucleotide sequence ID" value="NZ_CP025066.1"/>
</dbReference>
<gene>
    <name evidence="6" type="ORF">AArcSl_1799</name>
</gene>
<organism evidence="6 7">
    <name type="scientific">Halalkaliarchaeum desulfuricum</name>
    <dbReference type="NCBI Taxonomy" id="2055893"/>
    <lineage>
        <taxon>Archaea</taxon>
        <taxon>Methanobacteriati</taxon>
        <taxon>Methanobacteriota</taxon>
        <taxon>Stenosarchaea group</taxon>
        <taxon>Halobacteria</taxon>
        <taxon>Halobacteriales</taxon>
        <taxon>Haloferacaceae</taxon>
        <taxon>Halalkaliarchaeum</taxon>
    </lineage>
</organism>
<dbReference type="SUPFAM" id="SSF46689">
    <property type="entry name" value="Homeodomain-like"/>
    <property type="match status" value="1"/>
</dbReference>
<dbReference type="KEGG" id="hdf:AArcSl_1799"/>
<reference evidence="7" key="1">
    <citation type="submission" date="2017-11" db="EMBL/GenBank/DDBJ databases">
        <title>Phenotypic and genomic properties of facultatively anaerobic sulfur-reducing natronoarchaea from hypersaline soda lakes.</title>
        <authorList>
            <person name="Sorokin D.Y."/>
            <person name="Kublanov I.V."/>
            <person name="Roman P."/>
            <person name="Sinninghe Damste J.S."/>
            <person name="Golyshin P.N."/>
            <person name="Rojo D."/>
            <person name="Ciordia S."/>
            <person name="Mena M.D.C."/>
            <person name="Ferrer M."/>
            <person name="Messina E."/>
            <person name="Smedile F."/>
            <person name="La Spada G."/>
            <person name="La Cono V."/>
            <person name="Yakimov M.M."/>
        </authorList>
    </citation>
    <scope>NUCLEOTIDE SEQUENCE [LARGE SCALE GENOMIC DNA]</scope>
    <source>
        <strain evidence="7">AArc-Sl</strain>
    </source>
</reference>
<evidence type="ECO:0000313" key="6">
    <source>
        <dbReference type="EMBL" id="AUX09426.1"/>
    </source>
</evidence>
<evidence type="ECO:0000256" key="4">
    <source>
        <dbReference type="PROSITE-ProRule" id="PRU00335"/>
    </source>
</evidence>
<dbReference type="Pfam" id="PF00440">
    <property type="entry name" value="TetR_N"/>
    <property type="match status" value="1"/>
</dbReference>
<feature type="DNA-binding region" description="H-T-H motif" evidence="4">
    <location>
        <begin position="33"/>
        <end position="52"/>
    </location>
</feature>
<evidence type="ECO:0000256" key="1">
    <source>
        <dbReference type="ARBA" id="ARBA00023015"/>
    </source>
</evidence>
<evidence type="ECO:0000313" key="7">
    <source>
        <dbReference type="Proteomes" id="UP000263012"/>
    </source>
</evidence>
<keyword evidence="1" id="KW-0805">Transcription regulation</keyword>
<sequence>MHGFSDEERERIEERLVETGRELLRVYGPHKTNVKDITDPVGIAKSSFYLFFDSKAELYVEVVQRESDEFLADVEHELEGITDPQVALERLFRLYAEFAETNPLIQYREELLNSISPALLEELGTEQLADYEPIVESIQERSDGRFSEYEPATVLGVMGTIGYLAVHREELDAYREGYYEEVRELAIVALARGLTAPEV</sequence>
<dbReference type="Gene3D" id="1.10.357.10">
    <property type="entry name" value="Tetracycline Repressor, domain 2"/>
    <property type="match status" value="1"/>
</dbReference>
<protein>
    <submittedName>
        <fullName evidence="6">TetR family transcriptional regulator</fullName>
    </submittedName>
</protein>
<accession>A0A343TK04</accession>
<dbReference type="Gene3D" id="1.10.10.60">
    <property type="entry name" value="Homeodomain-like"/>
    <property type="match status" value="1"/>
</dbReference>
<keyword evidence="7" id="KW-1185">Reference proteome</keyword>
<dbReference type="PANTHER" id="PTHR47506:SF3">
    <property type="entry name" value="HTH-TYPE TRANSCRIPTIONAL REGULATOR LMRA"/>
    <property type="match status" value="1"/>
</dbReference>
<keyword evidence="2 4" id="KW-0238">DNA-binding</keyword>
<dbReference type="EMBL" id="CP025066">
    <property type="protein sequence ID" value="AUX09426.1"/>
    <property type="molecule type" value="Genomic_DNA"/>
</dbReference>
<evidence type="ECO:0000256" key="2">
    <source>
        <dbReference type="ARBA" id="ARBA00023125"/>
    </source>
</evidence>
<dbReference type="GO" id="GO:0003677">
    <property type="term" value="F:DNA binding"/>
    <property type="evidence" value="ECO:0007669"/>
    <property type="project" value="UniProtKB-UniRule"/>
</dbReference>
<dbReference type="Proteomes" id="UP000263012">
    <property type="component" value="Chromosome"/>
</dbReference>
<dbReference type="PANTHER" id="PTHR47506">
    <property type="entry name" value="TRANSCRIPTIONAL REGULATORY PROTEIN"/>
    <property type="match status" value="1"/>
</dbReference>
<evidence type="ECO:0000259" key="5">
    <source>
        <dbReference type="PROSITE" id="PS50977"/>
    </source>
</evidence>
<dbReference type="PROSITE" id="PS50977">
    <property type="entry name" value="HTH_TETR_2"/>
    <property type="match status" value="1"/>
</dbReference>
<evidence type="ECO:0000256" key="3">
    <source>
        <dbReference type="ARBA" id="ARBA00023163"/>
    </source>
</evidence>
<feature type="domain" description="HTH tetR-type" evidence="5">
    <location>
        <begin position="10"/>
        <end position="70"/>
    </location>
</feature>